<dbReference type="RefSeq" id="WP_003090236.1">
    <property type="nucleotide sequence ID" value="NZ_CP014844.1"/>
</dbReference>
<organism evidence="3 4">
    <name type="scientific">Cupriavidus nantongensis</name>
    <dbReference type="NCBI Taxonomy" id="1796606"/>
    <lineage>
        <taxon>Bacteria</taxon>
        <taxon>Pseudomonadati</taxon>
        <taxon>Pseudomonadota</taxon>
        <taxon>Betaproteobacteria</taxon>
        <taxon>Burkholderiales</taxon>
        <taxon>Burkholderiaceae</taxon>
        <taxon>Cupriavidus</taxon>
    </lineage>
</organism>
<evidence type="ECO:0000256" key="1">
    <source>
        <dbReference type="SAM" id="MobiDB-lite"/>
    </source>
</evidence>
<proteinExistence type="predicted"/>
<evidence type="ECO:0000256" key="2">
    <source>
        <dbReference type="SAM" id="SignalP"/>
    </source>
</evidence>
<reference evidence="3 4" key="1">
    <citation type="submission" date="2016-03" db="EMBL/GenBank/DDBJ databases">
        <title>Complete genome sequence of a novel chlorpyrifos degrading bacterium, Cupriavidus nantongensis sp. X1.</title>
        <authorList>
            <person name="Fang L."/>
        </authorList>
    </citation>
    <scope>NUCLEOTIDE SEQUENCE [LARGE SCALE GENOMIC DNA]</scope>
    <source>
        <strain evidence="3 4">X1</strain>
    </source>
</reference>
<feature type="compositionally biased region" description="Low complexity" evidence="1">
    <location>
        <begin position="34"/>
        <end position="47"/>
    </location>
</feature>
<keyword evidence="4" id="KW-1185">Reference proteome</keyword>
<protein>
    <submittedName>
        <fullName evidence="3">Uncharacterized protein</fullName>
    </submittedName>
</protein>
<name>A0A142JID1_9BURK</name>
<evidence type="ECO:0000313" key="3">
    <source>
        <dbReference type="EMBL" id="AMR77843.1"/>
    </source>
</evidence>
<keyword evidence="2" id="KW-0732">Signal</keyword>
<accession>A0A142JID1</accession>
<dbReference type="EMBL" id="CP014844">
    <property type="protein sequence ID" value="AMR77843.1"/>
    <property type="molecule type" value="Genomic_DNA"/>
</dbReference>
<dbReference type="GeneID" id="94693686"/>
<dbReference type="STRING" id="1796606.A2G96_08880"/>
<feature type="signal peptide" evidence="2">
    <location>
        <begin position="1"/>
        <end position="22"/>
    </location>
</feature>
<feature type="region of interest" description="Disordered" evidence="1">
    <location>
        <begin position="27"/>
        <end position="50"/>
    </location>
</feature>
<evidence type="ECO:0000313" key="4">
    <source>
        <dbReference type="Proteomes" id="UP000075238"/>
    </source>
</evidence>
<dbReference type="AlphaFoldDB" id="A0A142JID1"/>
<gene>
    <name evidence="3" type="ORF">A2G96_08880</name>
</gene>
<dbReference type="OrthoDB" id="7032527at2"/>
<dbReference type="KEGG" id="cnan:A2G96_08880"/>
<sequence length="133" mass="14450">MKFTHSIAAIVGAALVTLSAFAQDNHQAHHPAGASPTAAETPRAPTTEGMDAQLKSMQAMHERMVAAKTPAQRKALMAEHMQAMRAGMAMMGAMKDGAESAPTAERQQMLEMRMDMCQSMMQMMMDRMPEPAK</sequence>
<dbReference type="Proteomes" id="UP000075238">
    <property type="component" value="Chromosome 1"/>
</dbReference>
<feature type="chain" id="PRO_5007498038" evidence="2">
    <location>
        <begin position="23"/>
        <end position="133"/>
    </location>
</feature>